<dbReference type="SUPFAM" id="SSF54611">
    <property type="entry name" value="SecB-like"/>
    <property type="match status" value="1"/>
</dbReference>
<dbReference type="RefSeq" id="WP_271327305.1">
    <property type="nucleotide sequence ID" value="NZ_JAOTHC010000048.1"/>
</dbReference>
<comment type="caution">
    <text evidence="1">The sequence shown here is derived from an EMBL/GenBank/DDBJ whole genome shotgun (WGS) entry which is preliminary data.</text>
</comment>
<organism evidence="1 2">
    <name type="scientific">Lactobacillus amylovorus</name>
    <dbReference type="NCBI Taxonomy" id="1604"/>
    <lineage>
        <taxon>Bacteria</taxon>
        <taxon>Bacillati</taxon>
        <taxon>Bacillota</taxon>
        <taxon>Bacilli</taxon>
        <taxon>Lactobacillales</taxon>
        <taxon>Lactobacillaceae</taxon>
        <taxon>Lactobacillus</taxon>
    </lineage>
</organism>
<dbReference type="InterPro" id="IPR035958">
    <property type="entry name" value="SecB-like_sf"/>
</dbReference>
<dbReference type="EMBL" id="JAOTHD010000052">
    <property type="protein sequence ID" value="MDB6247651.1"/>
    <property type="molecule type" value="Genomic_DNA"/>
</dbReference>
<sequence length="135" mass="15296">MEQNDAQKTPISFKGYRIKKLEYGLDIKVPKSDIEIQYGISKDKKLGQVTITVNFNDESKKSHGILVVTGQFDLADNLTDKQLHIFLGQNGAAILYPYVRSILSMITALDDNRVEILPTLNFVNLAKNNKIKREQ</sequence>
<reference evidence="1" key="2">
    <citation type="submission" date="2022-10" db="EMBL/GenBank/DDBJ databases">
        <authorList>
            <person name="Kostovova I."/>
            <person name="Moravkova M."/>
            <person name="Pechar R."/>
        </authorList>
    </citation>
    <scope>NUCLEOTIDE SEQUENCE</scope>
    <source>
        <strain evidence="1">M597B</strain>
    </source>
</reference>
<evidence type="ECO:0000313" key="1">
    <source>
        <dbReference type="EMBL" id="MDB6247651.1"/>
    </source>
</evidence>
<dbReference type="Gene3D" id="3.10.420.10">
    <property type="entry name" value="SecB-like"/>
    <property type="match status" value="1"/>
</dbReference>
<dbReference type="Proteomes" id="UP001141961">
    <property type="component" value="Unassembled WGS sequence"/>
</dbReference>
<dbReference type="AlphaFoldDB" id="A0AAW6BE52"/>
<reference evidence="1" key="1">
    <citation type="journal article" date="2022" name="Microorganisms">
        <title>Antibiotic Susceptibility, Resistance Gene Determinants and Corresponding Genomic Regions in Lactobacillus amylovorus Isolates Derived from Wild Boars and Domestic Pigs.</title>
        <authorList>
            <person name="Moravkova M."/>
            <person name="Kostovova I."/>
            <person name="Kavanova K."/>
            <person name="Pechar R."/>
            <person name="Stanek S."/>
            <person name="Brychta A."/>
            <person name="Zeman M."/>
            <person name="Kubasova T."/>
        </authorList>
    </citation>
    <scope>NUCLEOTIDE SEQUENCE</scope>
    <source>
        <strain evidence="1">M597B</strain>
    </source>
</reference>
<evidence type="ECO:0000313" key="2">
    <source>
        <dbReference type="Proteomes" id="UP001141961"/>
    </source>
</evidence>
<protein>
    <submittedName>
        <fullName evidence="1">Protein-export chaperone SecB</fullName>
    </submittedName>
</protein>
<name>A0AAW6BE52_LACAM</name>
<gene>
    <name evidence="1" type="ORF">ODV14_10300</name>
</gene>
<accession>A0AAW6BE52</accession>
<proteinExistence type="predicted"/>